<protein>
    <submittedName>
        <fullName evidence="1">Uncharacterized protein</fullName>
    </submittedName>
</protein>
<proteinExistence type="predicted"/>
<evidence type="ECO:0000313" key="2">
    <source>
        <dbReference type="Proteomes" id="UP001430755"/>
    </source>
</evidence>
<organism evidence="1 2">
    <name type="scientific">Adlercreutzia faecimuris</name>
    <dbReference type="NCBI Taxonomy" id="2897341"/>
    <lineage>
        <taxon>Bacteria</taxon>
        <taxon>Bacillati</taxon>
        <taxon>Actinomycetota</taxon>
        <taxon>Coriobacteriia</taxon>
        <taxon>Eggerthellales</taxon>
        <taxon>Eggerthellaceae</taxon>
        <taxon>Adlercreutzia</taxon>
    </lineage>
</organism>
<sequence>MLVASVLQHRGLHPILPKLNAPARLLHEEGKGPRVIDAHHEAAIRREARSVTLLPLGDENAGEGAGMAPEKPERLLLAPDEESARLTRPSREARRRLSLIPVIPASILVTRPLLRQRGAPQADKERIKHHAVSRPREHRARLVVMNQHGKGEHRRFLLQILQNTIVLLVILPDIFIA</sequence>
<accession>A0ABS9WHE4</accession>
<dbReference type="EMBL" id="JAJMLW010000003">
    <property type="protein sequence ID" value="MCI2242279.1"/>
    <property type="molecule type" value="Genomic_DNA"/>
</dbReference>
<comment type="caution">
    <text evidence="1">The sequence shown here is derived from an EMBL/GenBank/DDBJ whole genome shotgun (WGS) entry which is preliminary data.</text>
</comment>
<dbReference type="RefSeq" id="WP_242165378.1">
    <property type="nucleotide sequence ID" value="NZ_JAJMLW010000003.1"/>
</dbReference>
<keyword evidence="2" id="KW-1185">Reference proteome</keyword>
<gene>
    <name evidence="1" type="ORF">LPT13_07950</name>
</gene>
<name>A0ABS9WHE4_9ACTN</name>
<evidence type="ECO:0000313" key="1">
    <source>
        <dbReference type="EMBL" id="MCI2242279.1"/>
    </source>
</evidence>
<dbReference type="Proteomes" id="UP001430755">
    <property type="component" value="Unassembled WGS sequence"/>
</dbReference>
<reference evidence="1" key="1">
    <citation type="submission" date="2021-11" db="EMBL/GenBank/DDBJ databases">
        <title>A Novel Adlercreutzia Species, isolated from a Allomyrina dichotoma larva feces.</title>
        <authorList>
            <person name="Suh M.K."/>
        </authorList>
    </citation>
    <scope>NUCLEOTIDE SEQUENCE</scope>
    <source>
        <strain evidence="1">JBNU-10</strain>
    </source>
</reference>